<evidence type="ECO:0000313" key="2">
    <source>
        <dbReference type="EMBL" id="KAK9817824.1"/>
    </source>
</evidence>
<protein>
    <submittedName>
        <fullName evidence="2">Uncharacterized protein</fullName>
    </submittedName>
</protein>
<name>A0AAW1Q6Y1_9CHLO</name>
<evidence type="ECO:0000256" key="1">
    <source>
        <dbReference type="SAM" id="MobiDB-lite"/>
    </source>
</evidence>
<gene>
    <name evidence="2" type="ORF">WJX72_002732</name>
</gene>
<dbReference type="AlphaFoldDB" id="A0AAW1Q6Y1"/>
<evidence type="ECO:0000313" key="3">
    <source>
        <dbReference type="Proteomes" id="UP001489004"/>
    </source>
</evidence>
<sequence>MSSSLERFSVLISAVEQATSDFRTELSSRSPAVSYEAITSAHRVELAAVDSPAKDHQLRRLRREHRLLDQATQANAHTQVQRGKPVPAAQHAPVQGSAQRPHRQTPAMKPAAAATVKASVTAAGKAAKAGPQQETRIQRFGRNILERLLSRLEEGHQTHVESLIRREFGDTPDVSKSLRLLVTEKRLLRLGKGGRADPFLYKVRRRMAGQCTQYSVLSEHFVP</sequence>
<accession>A0AAW1Q6Y1</accession>
<feature type="region of interest" description="Disordered" evidence="1">
    <location>
        <begin position="73"/>
        <end position="107"/>
    </location>
</feature>
<comment type="caution">
    <text evidence="2">The sequence shown here is derived from an EMBL/GenBank/DDBJ whole genome shotgun (WGS) entry which is preliminary data.</text>
</comment>
<dbReference type="Proteomes" id="UP001489004">
    <property type="component" value="Unassembled WGS sequence"/>
</dbReference>
<organism evidence="2 3">
    <name type="scientific">[Myrmecia] bisecta</name>
    <dbReference type="NCBI Taxonomy" id="41462"/>
    <lineage>
        <taxon>Eukaryota</taxon>
        <taxon>Viridiplantae</taxon>
        <taxon>Chlorophyta</taxon>
        <taxon>core chlorophytes</taxon>
        <taxon>Trebouxiophyceae</taxon>
        <taxon>Trebouxiales</taxon>
        <taxon>Trebouxiaceae</taxon>
        <taxon>Myrmecia</taxon>
    </lineage>
</organism>
<keyword evidence="3" id="KW-1185">Reference proteome</keyword>
<proteinExistence type="predicted"/>
<dbReference type="EMBL" id="JALJOR010000004">
    <property type="protein sequence ID" value="KAK9817824.1"/>
    <property type="molecule type" value="Genomic_DNA"/>
</dbReference>
<reference evidence="2 3" key="1">
    <citation type="journal article" date="2024" name="Nat. Commun.">
        <title>Phylogenomics reveals the evolutionary origins of lichenization in chlorophyte algae.</title>
        <authorList>
            <person name="Puginier C."/>
            <person name="Libourel C."/>
            <person name="Otte J."/>
            <person name="Skaloud P."/>
            <person name="Haon M."/>
            <person name="Grisel S."/>
            <person name="Petersen M."/>
            <person name="Berrin J.G."/>
            <person name="Delaux P.M."/>
            <person name="Dal Grande F."/>
            <person name="Keller J."/>
        </authorList>
    </citation>
    <scope>NUCLEOTIDE SEQUENCE [LARGE SCALE GENOMIC DNA]</scope>
    <source>
        <strain evidence="2 3">SAG 2043</strain>
    </source>
</reference>